<keyword evidence="5" id="KW-0010">Activator</keyword>
<evidence type="ECO:0000256" key="1">
    <source>
        <dbReference type="ARBA" id="ARBA00004123"/>
    </source>
</evidence>
<dbReference type="PANTHER" id="PTHR12433">
    <property type="entry name" value="MEDIATOR OF RNA POLYMERASE II TRANSCRIPTION SUBUNIT 25"/>
    <property type="match status" value="1"/>
</dbReference>
<dbReference type="Pfam" id="PF11232">
    <property type="entry name" value="Med25"/>
    <property type="match status" value="1"/>
</dbReference>
<feature type="compositionally biased region" description="Polar residues" evidence="10">
    <location>
        <begin position="690"/>
        <end position="703"/>
    </location>
</feature>
<dbReference type="GO" id="GO:0016592">
    <property type="term" value="C:mediator complex"/>
    <property type="evidence" value="ECO:0007669"/>
    <property type="project" value="TreeGrafter"/>
</dbReference>
<dbReference type="GO" id="GO:0005667">
    <property type="term" value="C:transcription regulator complex"/>
    <property type="evidence" value="ECO:0007669"/>
    <property type="project" value="TreeGrafter"/>
</dbReference>
<dbReference type="EMBL" id="JAZGQO010000002">
    <property type="protein sequence ID" value="KAK6190093.1"/>
    <property type="molecule type" value="Genomic_DNA"/>
</dbReference>
<evidence type="ECO:0000256" key="8">
    <source>
        <dbReference type="ARBA" id="ARBA00031958"/>
    </source>
</evidence>
<feature type="compositionally biased region" description="Low complexity" evidence="10">
    <location>
        <begin position="679"/>
        <end position="689"/>
    </location>
</feature>
<keyword evidence="9" id="KW-0175">Coiled coil</keyword>
<evidence type="ECO:0000313" key="13">
    <source>
        <dbReference type="EMBL" id="KAK6190093.1"/>
    </source>
</evidence>
<evidence type="ECO:0000256" key="9">
    <source>
        <dbReference type="SAM" id="Coils"/>
    </source>
</evidence>
<evidence type="ECO:0000256" key="6">
    <source>
        <dbReference type="ARBA" id="ARBA00023163"/>
    </source>
</evidence>
<reference evidence="13 14" key="1">
    <citation type="submission" date="2024-01" db="EMBL/GenBank/DDBJ databases">
        <title>The genome of the rayed Mediterranean limpet Patella caerulea (Linnaeus, 1758).</title>
        <authorList>
            <person name="Anh-Thu Weber A."/>
            <person name="Halstead-Nussloch G."/>
        </authorList>
    </citation>
    <scope>NUCLEOTIDE SEQUENCE [LARGE SCALE GENOMIC DNA]</scope>
    <source>
        <strain evidence="13">AATW-2023a</strain>
        <tissue evidence="13">Whole specimen</tissue>
    </source>
</reference>
<evidence type="ECO:0000259" key="12">
    <source>
        <dbReference type="Pfam" id="PF11265"/>
    </source>
</evidence>
<feature type="region of interest" description="Disordered" evidence="10">
    <location>
        <begin position="270"/>
        <end position="321"/>
    </location>
</feature>
<evidence type="ECO:0000256" key="3">
    <source>
        <dbReference type="ARBA" id="ARBA00019694"/>
    </source>
</evidence>
<feature type="region of interest" description="Disordered" evidence="10">
    <location>
        <begin position="830"/>
        <end position="875"/>
    </location>
</feature>
<feature type="region of interest" description="Disordered" evidence="10">
    <location>
        <begin position="677"/>
        <end position="705"/>
    </location>
</feature>
<evidence type="ECO:0000256" key="5">
    <source>
        <dbReference type="ARBA" id="ARBA00023159"/>
    </source>
</evidence>
<dbReference type="InterPro" id="IPR021394">
    <property type="entry name" value="Med25_PTOV"/>
</dbReference>
<protein>
    <recommendedName>
        <fullName evidence="3">Mediator of RNA polymerase II transcription subunit 25</fullName>
    </recommendedName>
    <alternativeName>
        <fullName evidence="8">Mediator complex subunit 25</fullName>
    </alternativeName>
</protein>
<organism evidence="13 14">
    <name type="scientific">Patella caerulea</name>
    <name type="common">Rayed Mediterranean limpet</name>
    <dbReference type="NCBI Taxonomy" id="87958"/>
    <lineage>
        <taxon>Eukaryota</taxon>
        <taxon>Metazoa</taxon>
        <taxon>Spiralia</taxon>
        <taxon>Lophotrochozoa</taxon>
        <taxon>Mollusca</taxon>
        <taxon>Gastropoda</taxon>
        <taxon>Patellogastropoda</taxon>
        <taxon>Patelloidea</taxon>
        <taxon>Patellidae</taxon>
        <taxon>Patella</taxon>
    </lineage>
</organism>
<proteinExistence type="inferred from homology"/>
<comment type="caution">
    <text evidence="13">The sequence shown here is derived from an EMBL/GenBank/DDBJ whole genome shotgun (WGS) entry which is preliminary data.</text>
</comment>
<evidence type="ECO:0000256" key="4">
    <source>
        <dbReference type="ARBA" id="ARBA00023015"/>
    </source>
</evidence>
<evidence type="ECO:0000256" key="2">
    <source>
        <dbReference type="ARBA" id="ARBA00009102"/>
    </source>
</evidence>
<accession>A0AAN8K7R4</accession>
<feature type="domain" description="Mediator complex subunit Med25 PTOV" evidence="11">
    <location>
        <begin position="474"/>
        <end position="616"/>
    </location>
</feature>
<evidence type="ECO:0000256" key="7">
    <source>
        <dbReference type="ARBA" id="ARBA00023242"/>
    </source>
</evidence>
<keyword evidence="4" id="KW-0805">Transcription regulation</keyword>
<sequence length="875" mass="97341">MVVSTNPVYDVVFVVEDTANLAAYMDTLKANYILPTLKYFNGGPPDSIDYGHDFSCSLYVLVTYNSGDSMSSLSANCTRPTTSIHEFTTWLDGTEFLGGAGQSSSLLAEGLSTALQVFDDIKTRRHESIISQKHCILLCNSPPYHLPSQESFNYSGLYSNQIAAMMAKRGINLSIVSPRKIPALQELFEEASSPDLAYLPHKDYTIDPRHMVLLHGYQLEERSHSPSLEDEKQTSEFIKLNIGAGSQGPNSVSSTGFNVDGGFKVPSTALSSQMISTSQQPSPQQAQLSPLNIQNQPSPVMVQQVQPQQPQKKDPPPNVMLAGQRTNITQQSNIAQMRQQQQQQQQQNIATSQQNAVSQQLVTSQPNMVSVSSNNQTMNPMMNASNLSQGMNIQSSNASIMASQPALSLPSSQPGMVMNPAQQQQQQQQQQFNMNTMTGPSSAPNTMPVFNNPNDLANQQQMSQQQQPGQQQVNKRMIWKGVLEYQEKPQKISRSLSCFVTLGPTDADVNASNWPSKLLMQLLPQNMLSELTGLFRNSRQVSFNFSPNDMEILRSLYKIMGNGFAGCVHFPSTSQCDVRVLLLLFSSKKKAFIGLIPNDQVAFVQGIRTVLSKHKERSQVRQAMMSQSMSVQQSLSTPPQMQQQQTGGVGNIVPGPSNTMTSSTSSMPMIPGQMQNQIPSTMTTMPSTTQGSQMGQQIPTNPIQQQQQQQLLGLQQQAVAAAQQMGGSQQQAVDNSSVALLQQKIQALQQELQGAKQKEMQKEQQAKMAARQQQQQQQQQMIAHRQQVQQQQQLQQRQLQLQQQQQQQVPNQQQLRHLLLNQQHIRQQQQQQQQLMMQRGTAPQQQIPPDGQQNMPMQQQPNQNFISDFNLPDNF</sequence>
<comment type="similarity">
    <text evidence="2">Belongs to the Mediator complex subunit 25 family.</text>
</comment>
<dbReference type="Pfam" id="PF11265">
    <property type="entry name" value="Med25_VWA"/>
    <property type="match status" value="1"/>
</dbReference>
<dbReference type="GO" id="GO:0045944">
    <property type="term" value="P:positive regulation of transcription by RNA polymerase II"/>
    <property type="evidence" value="ECO:0007669"/>
    <property type="project" value="TreeGrafter"/>
</dbReference>
<feature type="domain" description="Mediator of RNA polymerase II transcription subunit 25 von Willebrand factor type A" evidence="12">
    <location>
        <begin position="7"/>
        <end position="217"/>
    </location>
</feature>
<dbReference type="InterPro" id="IPR021419">
    <property type="entry name" value="Mediator_Med25_VWA"/>
</dbReference>
<feature type="compositionally biased region" description="Low complexity" evidence="10">
    <location>
        <begin position="271"/>
        <end position="310"/>
    </location>
</feature>
<keyword evidence="14" id="KW-1185">Reference proteome</keyword>
<feature type="compositionally biased region" description="Low complexity" evidence="10">
    <location>
        <begin position="852"/>
        <end position="864"/>
    </location>
</feature>
<dbReference type="PANTHER" id="PTHR12433:SF11">
    <property type="entry name" value="MEDIATOR OF RNA POLYMERASE II TRANSCRIPTION SUBUNIT 25"/>
    <property type="match status" value="1"/>
</dbReference>
<dbReference type="Gene3D" id="2.40.290.30">
    <property type="entry name" value="Mediator complex subunit 25, ACID domain"/>
    <property type="match status" value="1"/>
</dbReference>
<keyword evidence="7" id="KW-0539">Nucleus</keyword>
<comment type="subcellular location">
    <subcellularLocation>
        <location evidence="1">Nucleus</location>
    </subcellularLocation>
</comment>
<evidence type="ECO:0000313" key="14">
    <source>
        <dbReference type="Proteomes" id="UP001347796"/>
    </source>
</evidence>
<dbReference type="Proteomes" id="UP001347796">
    <property type="component" value="Unassembled WGS sequence"/>
</dbReference>
<dbReference type="InterPro" id="IPR038196">
    <property type="entry name" value="Med25_PTOV_sf"/>
</dbReference>
<gene>
    <name evidence="13" type="ORF">SNE40_002028</name>
</gene>
<dbReference type="AlphaFoldDB" id="A0AAN8K7R4"/>
<keyword evidence="6" id="KW-0804">Transcription</keyword>
<evidence type="ECO:0000256" key="10">
    <source>
        <dbReference type="SAM" id="MobiDB-lite"/>
    </source>
</evidence>
<name>A0AAN8K7R4_PATCE</name>
<feature type="region of interest" description="Disordered" evidence="10">
    <location>
        <begin position="357"/>
        <end position="376"/>
    </location>
</feature>
<feature type="coiled-coil region" evidence="9">
    <location>
        <begin position="738"/>
        <end position="807"/>
    </location>
</feature>
<evidence type="ECO:0000259" key="11">
    <source>
        <dbReference type="Pfam" id="PF11232"/>
    </source>
</evidence>